<reference evidence="2" key="1">
    <citation type="submission" date="2023-08" db="EMBL/GenBank/DDBJ databases">
        <authorList>
            <person name="Chen Y."/>
            <person name="Shah S."/>
            <person name="Dougan E. K."/>
            <person name="Thang M."/>
            <person name="Chan C."/>
        </authorList>
    </citation>
    <scope>NUCLEOTIDE SEQUENCE</scope>
</reference>
<protein>
    <submittedName>
        <fullName evidence="2">Uncharacterized protein</fullName>
    </submittedName>
</protein>
<keyword evidence="3" id="KW-1185">Reference proteome</keyword>
<gene>
    <name evidence="2" type="ORF">EVOR1521_LOCUS24432</name>
</gene>
<evidence type="ECO:0000256" key="1">
    <source>
        <dbReference type="SAM" id="MobiDB-lite"/>
    </source>
</evidence>
<evidence type="ECO:0000313" key="3">
    <source>
        <dbReference type="Proteomes" id="UP001178507"/>
    </source>
</evidence>
<proteinExistence type="predicted"/>
<accession>A0AA36J7U8</accession>
<comment type="caution">
    <text evidence="2">The sequence shown here is derived from an EMBL/GenBank/DDBJ whole genome shotgun (WGS) entry which is preliminary data.</text>
</comment>
<organism evidence="2 3">
    <name type="scientific">Effrenium voratum</name>
    <dbReference type="NCBI Taxonomy" id="2562239"/>
    <lineage>
        <taxon>Eukaryota</taxon>
        <taxon>Sar</taxon>
        <taxon>Alveolata</taxon>
        <taxon>Dinophyceae</taxon>
        <taxon>Suessiales</taxon>
        <taxon>Symbiodiniaceae</taxon>
        <taxon>Effrenium</taxon>
    </lineage>
</organism>
<dbReference type="Proteomes" id="UP001178507">
    <property type="component" value="Unassembled WGS sequence"/>
</dbReference>
<dbReference type="AlphaFoldDB" id="A0AA36J7U8"/>
<name>A0AA36J7U8_9DINO</name>
<evidence type="ECO:0000313" key="2">
    <source>
        <dbReference type="EMBL" id="CAJ1401245.1"/>
    </source>
</evidence>
<feature type="compositionally biased region" description="Polar residues" evidence="1">
    <location>
        <begin position="92"/>
        <end position="107"/>
    </location>
</feature>
<sequence>MAMKASFVEGCLKPHTWIAGHALLPCVAFDGVVLPPPGLAAPDHLMQAAPSSAMFEALARLQADRASQALDAAIVAASKPKLERHDSPKFETWSQASTASDLEQSTPRGEERIPVRFCVSDHYDMMQRKAVSDLTGRHPCFQPGQPAYVNPHQHVVGSFAPSRTAYRAKPTA</sequence>
<feature type="region of interest" description="Disordered" evidence="1">
    <location>
        <begin position="85"/>
        <end position="108"/>
    </location>
</feature>
<dbReference type="EMBL" id="CAUJNA010003405">
    <property type="protein sequence ID" value="CAJ1401245.1"/>
    <property type="molecule type" value="Genomic_DNA"/>
</dbReference>